<protein>
    <submittedName>
        <fullName evidence="1">Uncharacterized protein</fullName>
    </submittedName>
</protein>
<dbReference type="EMBL" id="JBDKWZ010000023">
    <property type="protein sequence ID" value="MEN7551560.1"/>
    <property type="molecule type" value="Genomic_DNA"/>
</dbReference>
<keyword evidence="2" id="KW-1185">Reference proteome</keyword>
<sequence>MNDPLGDGPSCPKGKKADEIYKVEAIVSNNNGSWQYAGGGKWNEYDAVPEGYNSNSKTSPYTGQEWGGYSSADLRMRRKIFATDNPIKRK</sequence>
<evidence type="ECO:0000313" key="2">
    <source>
        <dbReference type="Proteomes" id="UP001403385"/>
    </source>
</evidence>
<gene>
    <name evidence="1" type="ORF">AAG747_26830</name>
</gene>
<organism evidence="1 2">
    <name type="scientific">Rapidithrix thailandica</name>
    <dbReference type="NCBI Taxonomy" id="413964"/>
    <lineage>
        <taxon>Bacteria</taxon>
        <taxon>Pseudomonadati</taxon>
        <taxon>Bacteroidota</taxon>
        <taxon>Cytophagia</taxon>
        <taxon>Cytophagales</taxon>
        <taxon>Flammeovirgaceae</taxon>
        <taxon>Rapidithrix</taxon>
    </lineage>
</organism>
<name>A0AAW9S8P5_9BACT</name>
<dbReference type="Proteomes" id="UP001403385">
    <property type="component" value="Unassembled WGS sequence"/>
</dbReference>
<accession>A0AAW9S8P5</accession>
<comment type="caution">
    <text evidence="1">The sequence shown here is derived from an EMBL/GenBank/DDBJ whole genome shotgun (WGS) entry which is preliminary data.</text>
</comment>
<reference evidence="1 2" key="1">
    <citation type="submission" date="2024-04" db="EMBL/GenBank/DDBJ databases">
        <title>Novel genus in family Flammeovirgaceae.</title>
        <authorList>
            <person name="Nguyen T.H."/>
            <person name="Vuong T.Q."/>
            <person name="Le H."/>
            <person name="Kim S.-G."/>
        </authorList>
    </citation>
    <scope>NUCLEOTIDE SEQUENCE [LARGE SCALE GENOMIC DNA]</scope>
    <source>
        <strain evidence="1 2">JCM 23209</strain>
    </source>
</reference>
<dbReference type="RefSeq" id="WP_346824341.1">
    <property type="nucleotide sequence ID" value="NZ_JBDKWZ010000023.1"/>
</dbReference>
<dbReference type="AlphaFoldDB" id="A0AAW9S8P5"/>
<evidence type="ECO:0000313" key="1">
    <source>
        <dbReference type="EMBL" id="MEN7551560.1"/>
    </source>
</evidence>
<proteinExistence type="predicted"/>